<dbReference type="InterPro" id="IPR002677">
    <property type="entry name" value="Ribosomal_bL32"/>
</dbReference>
<dbReference type="PANTHER" id="PTHR21026">
    <property type="entry name" value="39S RIBOSOMAL PROTEIN L32, MITOCHONDRIAL"/>
    <property type="match status" value="1"/>
</dbReference>
<comment type="similarity">
    <text evidence="2">Belongs to the bacterial ribosomal protein bL32 family.</text>
</comment>
<keyword evidence="9" id="KW-1185">Reference proteome</keyword>
<dbReference type="SUPFAM" id="SSF57829">
    <property type="entry name" value="Zn-binding ribosomal proteins"/>
    <property type="match status" value="1"/>
</dbReference>
<protein>
    <recommendedName>
        <fullName evidence="7">Large ribosomal subunit protein bL32m</fullName>
    </recommendedName>
</protein>
<evidence type="ECO:0000256" key="2">
    <source>
        <dbReference type="ARBA" id="ARBA00008560"/>
    </source>
</evidence>
<organism evidence="8 9">
    <name type="scientific">Pseudocercospora eumusae</name>
    <dbReference type="NCBI Taxonomy" id="321146"/>
    <lineage>
        <taxon>Eukaryota</taxon>
        <taxon>Fungi</taxon>
        <taxon>Dikarya</taxon>
        <taxon>Ascomycota</taxon>
        <taxon>Pezizomycotina</taxon>
        <taxon>Dothideomycetes</taxon>
        <taxon>Dothideomycetidae</taxon>
        <taxon>Mycosphaerellales</taxon>
        <taxon>Mycosphaerellaceae</taxon>
        <taxon>Pseudocercospora</taxon>
    </lineage>
</organism>
<dbReference type="GO" id="GO:0005762">
    <property type="term" value="C:mitochondrial large ribosomal subunit"/>
    <property type="evidence" value="ECO:0007669"/>
    <property type="project" value="TreeGrafter"/>
</dbReference>
<gene>
    <name evidence="8" type="ORF">AC578_1136</name>
</gene>
<evidence type="ECO:0000256" key="3">
    <source>
        <dbReference type="ARBA" id="ARBA00022946"/>
    </source>
</evidence>
<dbReference type="Proteomes" id="UP000070133">
    <property type="component" value="Unassembled WGS sequence"/>
</dbReference>
<proteinExistence type="inferred from homology"/>
<evidence type="ECO:0000256" key="1">
    <source>
        <dbReference type="ARBA" id="ARBA00004173"/>
    </source>
</evidence>
<keyword evidence="5" id="KW-0496">Mitochondrion</keyword>
<keyword evidence="4" id="KW-0689">Ribosomal protein</keyword>
<dbReference type="InterPro" id="IPR011332">
    <property type="entry name" value="Ribosomal_zn-bd"/>
</dbReference>
<name>A0A139HJM8_9PEZI</name>
<dbReference type="EMBL" id="LFZN01000039">
    <property type="protein sequence ID" value="KXT02691.1"/>
    <property type="molecule type" value="Genomic_DNA"/>
</dbReference>
<dbReference type="GO" id="GO:0006412">
    <property type="term" value="P:translation"/>
    <property type="evidence" value="ECO:0007669"/>
    <property type="project" value="InterPro"/>
</dbReference>
<evidence type="ECO:0000256" key="5">
    <source>
        <dbReference type="ARBA" id="ARBA00023128"/>
    </source>
</evidence>
<dbReference type="PANTHER" id="PTHR21026:SF2">
    <property type="entry name" value="LARGE RIBOSOMAL SUBUNIT PROTEIN BL32M"/>
    <property type="match status" value="1"/>
</dbReference>
<dbReference type="NCBIfam" id="TIGR01031">
    <property type="entry name" value="rpmF_bact"/>
    <property type="match status" value="1"/>
</dbReference>
<dbReference type="Pfam" id="PF01783">
    <property type="entry name" value="Ribosomal_L32p"/>
    <property type="match status" value="1"/>
</dbReference>
<evidence type="ECO:0000256" key="7">
    <source>
        <dbReference type="ARBA" id="ARBA00039935"/>
    </source>
</evidence>
<comment type="subcellular location">
    <subcellularLocation>
        <location evidence="1">Mitochondrion</location>
    </subcellularLocation>
</comment>
<accession>A0A139HJM8</accession>
<keyword evidence="3" id="KW-0809">Transit peptide</keyword>
<evidence type="ECO:0000256" key="6">
    <source>
        <dbReference type="ARBA" id="ARBA00023274"/>
    </source>
</evidence>
<dbReference type="OrthoDB" id="2014905at2759"/>
<dbReference type="STRING" id="321146.A0A139HJM8"/>
<evidence type="ECO:0000313" key="8">
    <source>
        <dbReference type="EMBL" id="KXT02691.1"/>
    </source>
</evidence>
<comment type="caution">
    <text evidence="8">The sequence shown here is derived from an EMBL/GenBank/DDBJ whole genome shotgun (WGS) entry which is preliminary data.</text>
</comment>
<sequence>MNSRLGKEAADLQGKSSISISIRTDISTMPALRAPSASFLAAFLPVVRERLVHEPATRRIPLLQQIHHLRINAALSPLLPAALVPIPSLLAQLWDGVLRAVPKKKTSHMKKRHRQMAGKALKDVTALNKCSACGRTKRAHVLCPYCVNSIKQWFANGFKSKQEVEEMERKRFEDLNESLRARGKRPLKWEHLYDEKKTDDEAK</sequence>
<dbReference type="GO" id="GO:0003735">
    <property type="term" value="F:structural constituent of ribosome"/>
    <property type="evidence" value="ECO:0007669"/>
    <property type="project" value="InterPro"/>
</dbReference>
<dbReference type="AlphaFoldDB" id="A0A139HJM8"/>
<dbReference type="InterPro" id="IPR051991">
    <property type="entry name" value="Mitoribosomal_protein_bL32"/>
</dbReference>
<keyword evidence="6" id="KW-0687">Ribonucleoprotein</keyword>
<reference evidence="8 9" key="1">
    <citation type="submission" date="2015-07" db="EMBL/GenBank/DDBJ databases">
        <title>Comparative genomics of the Sigatoka disease complex on banana suggests a link between parallel evolutionary changes in Pseudocercospora fijiensis and Pseudocercospora eumusae and increased virulence on the banana host.</title>
        <authorList>
            <person name="Chang T.-C."/>
            <person name="Salvucci A."/>
            <person name="Crous P.W."/>
            <person name="Stergiopoulos I."/>
        </authorList>
    </citation>
    <scope>NUCLEOTIDE SEQUENCE [LARGE SCALE GENOMIC DNA]</scope>
    <source>
        <strain evidence="8 9">CBS 114824</strain>
    </source>
</reference>
<evidence type="ECO:0000256" key="4">
    <source>
        <dbReference type="ARBA" id="ARBA00022980"/>
    </source>
</evidence>
<evidence type="ECO:0000313" key="9">
    <source>
        <dbReference type="Proteomes" id="UP000070133"/>
    </source>
</evidence>